<dbReference type="PANTHER" id="PTHR43750">
    <property type="entry name" value="UDP-GLUCOSE 6-DEHYDROGENASE TUAD"/>
    <property type="match status" value="1"/>
</dbReference>
<dbReference type="Pfam" id="PF03720">
    <property type="entry name" value="UDPG_MGDP_dh_C"/>
    <property type="match status" value="1"/>
</dbReference>
<evidence type="ECO:0000256" key="2">
    <source>
        <dbReference type="ARBA" id="ARBA00006601"/>
    </source>
</evidence>
<dbReference type="NCBIfam" id="TIGR03026">
    <property type="entry name" value="NDP-sugDHase"/>
    <property type="match status" value="1"/>
</dbReference>
<evidence type="ECO:0000256" key="6">
    <source>
        <dbReference type="ARBA" id="ARBA00047473"/>
    </source>
</evidence>
<gene>
    <name evidence="13" type="ORF">E6G98_00125</name>
    <name evidence="12" type="ORF">E6G99_09095</name>
</gene>
<dbReference type="SUPFAM" id="SSF52413">
    <property type="entry name" value="UDP-glucose/GDP-mannose dehydrogenase C-terminal domain"/>
    <property type="match status" value="1"/>
</dbReference>
<dbReference type="InterPro" id="IPR036291">
    <property type="entry name" value="NAD(P)-bd_dom_sf"/>
</dbReference>
<dbReference type="PIRSF" id="PIRSF500134">
    <property type="entry name" value="UDPglc_DH_bac"/>
    <property type="match status" value="1"/>
</dbReference>
<feature type="binding site" evidence="10">
    <location>
        <position position="124"/>
    </location>
    <ligand>
        <name>NAD(+)</name>
        <dbReference type="ChEBI" id="CHEBI:57540"/>
    </ligand>
</feature>
<dbReference type="GO" id="GO:0006065">
    <property type="term" value="P:UDP-glucuronate biosynthetic process"/>
    <property type="evidence" value="ECO:0007669"/>
    <property type="project" value="UniProtKB-UniPathway"/>
</dbReference>
<evidence type="ECO:0000259" key="11">
    <source>
        <dbReference type="SMART" id="SM00984"/>
    </source>
</evidence>
<evidence type="ECO:0000313" key="15">
    <source>
        <dbReference type="Proteomes" id="UP000318661"/>
    </source>
</evidence>
<comment type="caution">
    <text evidence="13">The sequence shown here is derived from an EMBL/GenBank/DDBJ whole genome shotgun (WGS) entry which is preliminary data.</text>
</comment>
<dbReference type="PANTHER" id="PTHR43750:SF1">
    <property type="entry name" value="GDP-MANNOSE 6-DEHYDROGENASE"/>
    <property type="match status" value="1"/>
</dbReference>
<dbReference type="InterPro" id="IPR028357">
    <property type="entry name" value="UDPglc_DH_bac"/>
</dbReference>
<dbReference type="SMART" id="SM00984">
    <property type="entry name" value="UDPG_MGDP_dh_C"/>
    <property type="match status" value="1"/>
</dbReference>
<dbReference type="PIRSF" id="PIRSF000124">
    <property type="entry name" value="UDPglc_GDPman_dh"/>
    <property type="match status" value="1"/>
</dbReference>
<evidence type="ECO:0000256" key="1">
    <source>
        <dbReference type="ARBA" id="ARBA00004701"/>
    </source>
</evidence>
<feature type="binding site" evidence="9">
    <location>
        <position position="324"/>
    </location>
    <ligand>
        <name>substrate</name>
    </ligand>
</feature>
<evidence type="ECO:0000313" key="13">
    <source>
        <dbReference type="EMBL" id="TMJ13494.1"/>
    </source>
</evidence>
<feature type="binding site" evidence="10">
    <location>
        <position position="86"/>
    </location>
    <ligand>
        <name>NAD(+)</name>
        <dbReference type="ChEBI" id="CHEBI:57540"/>
    </ligand>
</feature>
<dbReference type="Pfam" id="PF00984">
    <property type="entry name" value="UDPG_MGDP_dh"/>
    <property type="match status" value="1"/>
</dbReference>
<keyword evidence="5 7" id="KW-0520">NAD</keyword>
<dbReference type="Gene3D" id="1.20.5.170">
    <property type="match status" value="1"/>
</dbReference>
<comment type="catalytic activity">
    <reaction evidence="6 7">
        <text>UDP-alpha-D-glucose + 2 NAD(+) + H2O = UDP-alpha-D-glucuronate + 2 NADH + 3 H(+)</text>
        <dbReference type="Rhea" id="RHEA:23596"/>
        <dbReference type="ChEBI" id="CHEBI:15377"/>
        <dbReference type="ChEBI" id="CHEBI:15378"/>
        <dbReference type="ChEBI" id="CHEBI:57540"/>
        <dbReference type="ChEBI" id="CHEBI:57945"/>
        <dbReference type="ChEBI" id="CHEBI:58052"/>
        <dbReference type="ChEBI" id="CHEBI:58885"/>
        <dbReference type="EC" id="1.1.1.22"/>
    </reaction>
</comment>
<dbReference type="GO" id="GO:0000271">
    <property type="term" value="P:polysaccharide biosynthetic process"/>
    <property type="evidence" value="ECO:0007669"/>
    <property type="project" value="InterPro"/>
</dbReference>
<evidence type="ECO:0000313" key="12">
    <source>
        <dbReference type="EMBL" id="TMJ06119.1"/>
    </source>
</evidence>
<feature type="binding site" evidence="9">
    <location>
        <begin position="257"/>
        <end position="261"/>
    </location>
    <ligand>
        <name>substrate</name>
    </ligand>
</feature>
<evidence type="ECO:0000256" key="10">
    <source>
        <dbReference type="PIRSR" id="PIRSR500134-3"/>
    </source>
</evidence>
<accession>A0A537LZS2</accession>
<dbReference type="InterPro" id="IPR001732">
    <property type="entry name" value="UDP-Glc/GDP-Man_DH_N"/>
</dbReference>
<dbReference type="Gene3D" id="3.40.50.720">
    <property type="entry name" value="NAD(P)-binding Rossmann-like Domain"/>
    <property type="match status" value="2"/>
</dbReference>
<keyword evidence="4 7" id="KW-0560">Oxidoreductase</keyword>
<dbReference type="UniPathway" id="UPA00038">
    <property type="reaction ID" value="UER00491"/>
</dbReference>
<dbReference type="InterPro" id="IPR014027">
    <property type="entry name" value="UDP-Glc/GDP-Man_DH_C"/>
</dbReference>
<dbReference type="Pfam" id="PF03721">
    <property type="entry name" value="UDPG_MGDP_dh_N"/>
    <property type="match status" value="1"/>
</dbReference>
<evidence type="ECO:0000256" key="9">
    <source>
        <dbReference type="PIRSR" id="PIRSR500134-2"/>
    </source>
</evidence>
<feature type="binding site" evidence="10">
    <location>
        <position position="161"/>
    </location>
    <ligand>
        <name>NAD(+)</name>
        <dbReference type="ChEBI" id="CHEBI:57540"/>
    </ligand>
</feature>
<feature type="binding site" evidence="10">
    <location>
        <position position="331"/>
    </location>
    <ligand>
        <name>NAD(+)</name>
        <dbReference type="ChEBI" id="CHEBI:57540"/>
    </ligand>
</feature>
<dbReference type="Proteomes" id="UP000318661">
    <property type="component" value="Unassembled WGS sequence"/>
</dbReference>
<dbReference type="InterPro" id="IPR014026">
    <property type="entry name" value="UDP-Glc/GDP-Man_DH_dimer"/>
</dbReference>
<feature type="binding site" evidence="9">
    <location>
        <position position="210"/>
    </location>
    <ligand>
        <name>substrate</name>
    </ligand>
</feature>
<dbReference type="EC" id="1.1.1.22" evidence="3 7"/>
<dbReference type="InterPro" id="IPR008927">
    <property type="entry name" value="6-PGluconate_DH-like_C_sf"/>
</dbReference>
<evidence type="ECO:0000256" key="5">
    <source>
        <dbReference type="ARBA" id="ARBA00023027"/>
    </source>
</evidence>
<feature type="binding site" evidence="10">
    <location>
        <position position="35"/>
    </location>
    <ligand>
        <name>NAD(+)</name>
        <dbReference type="ChEBI" id="CHEBI:57540"/>
    </ligand>
</feature>
<evidence type="ECO:0000256" key="3">
    <source>
        <dbReference type="ARBA" id="ARBA00012954"/>
    </source>
</evidence>
<organism evidence="13 14">
    <name type="scientific">Candidatus Segetimicrobium genomatis</name>
    <dbReference type="NCBI Taxonomy" id="2569760"/>
    <lineage>
        <taxon>Bacteria</taxon>
        <taxon>Bacillati</taxon>
        <taxon>Candidatus Sysuimicrobiota</taxon>
        <taxon>Candidatus Sysuimicrobiia</taxon>
        <taxon>Candidatus Sysuimicrobiales</taxon>
        <taxon>Candidatus Segetimicrobiaceae</taxon>
        <taxon>Candidatus Segetimicrobium</taxon>
    </lineage>
</organism>
<comment type="pathway">
    <text evidence="1">Nucleotide-sugar biosynthesis; UDP-alpha-D-glucuronate biosynthesis; UDP-alpha-D-glucuronate from UDP-alpha-D-glucose: step 1/1.</text>
</comment>
<dbReference type="SUPFAM" id="SSF51735">
    <property type="entry name" value="NAD(P)-binding Rossmann-fold domains"/>
    <property type="match status" value="1"/>
</dbReference>
<dbReference type="GO" id="GO:0003979">
    <property type="term" value="F:UDP-glucose 6-dehydrogenase activity"/>
    <property type="evidence" value="ECO:0007669"/>
    <property type="project" value="UniProtKB-EC"/>
</dbReference>
<dbReference type="EMBL" id="VBAJ01000235">
    <property type="protein sequence ID" value="TMJ06119.1"/>
    <property type="molecule type" value="Genomic_DNA"/>
</dbReference>
<evidence type="ECO:0000313" key="14">
    <source>
        <dbReference type="Proteomes" id="UP000315217"/>
    </source>
</evidence>
<name>A0A537LZS2_9BACT</name>
<dbReference type="GO" id="GO:0051287">
    <property type="term" value="F:NAD binding"/>
    <property type="evidence" value="ECO:0007669"/>
    <property type="project" value="InterPro"/>
</dbReference>
<dbReference type="EMBL" id="VBAI01000006">
    <property type="protein sequence ID" value="TMJ13494.1"/>
    <property type="molecule type" value="Genomic_DNA"/>
</dbReference>
<feature type="domain" description="UDP-glucose/GDP-mannose dehydrogenase C-terminal" evidence="11">
    <location>
        <begin position="317"/>
        <end position="421"/>
    </location>
</feature>
<proteinExistence type="inferred from homology"/>
<feature type="active site" description="Nucleophile" evidence="8">
    <location>
        <position position="268"/>
    </location>
</feature>
<reference evidence="14 15" key="1">
    <citation type="journal article" date="2019" name="Nat. Microbiol.">
        <title>Mediterranean grassland soil C-N compound turnover is dependent on rainfall and depth, and is mediated by genomically divergent microorganisms.</title>
        <authorList>
            <person name="Diamond S."/>
            <person name="Andeer P.F."/>
            <person name="Li Z."/>
            <person name="Crits-Christoph A."/>
            <person name="Burstein D."/>
            <person name="Anantharaman K."/>
            <person name="Lane K.R."/>
            <person name="Thomas B.C."/>
            <person name="Pan C."/>
            <person name="Northen T.R."/>
            <person name="Banfield J.F."/>
        </authorList>
    </citation>
    <scope>NUCLEOTIDE SEQUENCE [LARGE SCALE GENOMIC DNA]</scope>
    <source>
        <strain evidence="13">NP_1</strain>
        <strain evidence="12">NP_2</strain>
    </source>
</reference>
<evidence type="ECO:0000256" key="7">
    <source>
        <dbReference type="PIRNR" id="PIRNR000124"/>
    </source>
</evidence>
<feature type="binding site" evidence="9">
    <location>
        <begin position="158"/>
        <end position="161"/>
    </location>
    <ligand>
        <name>substrate</name>
    </ligand>
</feature>
<evidence type="ECO:0000256" key="4">
    <source>
        <dbReference type="ARBA" id="ARBA00023002"/>
    </source>
</evidence>
<sequence>MRVSIFGLGYVGCVTATGLARAGHRVIGVDVNAEKVAMVNAGTPPVVEPGLEAVLAEMTQQGYLRATTSSDDAVGETDLAMICVGTPGRANGRPDVSAVEQVGREIGSALRRRDRAYTVVLRSTALPGTTEGVLIPALSAGAGRLLDGPVRVAVNPEFMREGSSLHDFADPPFVLVGCADPATAAVVRSLYDGVAAPFIETAVRTAEMIKYVSNAFHALKVCFANEIGDLCAAWEVNPHDVMRVFLMDHKLNISEAYLRPGFAFGGSCLPKDLRALVSAGRAADLPSPVLSAILPSNELQVRRAIEAVLGTRKRRVGVVGLAFKPGTDDLRESPMVALVEALIGKGLDVRVIDPNVAVARLVGANRRYIEEEIPHIASLMCESVEAMLDHAEVLVIGSASEEARRALAASRPEHIVVDLTRGAAGSHSARLRPSLEVSAMHVPPSGD</sequence>
<protein>
    <recommendedName>
        <fullName evidence="3 7">UDP-glucose 6-dehydrogenase</fullName>
        <ecNumber evidence="3 7">1.1.1.22</ecNumber>
    </recommendedName>
</protein>
<feature type="binding site" evidence="10">
    <location>
        <position position="271"/>
    </location>
    <ligand>
        <name>NAD(+)</name>
        <dbReference type="ChEBI" id="CHEBI:57540"/>
    </ligand>
</feature>
<feature type="binding site" evidence="10">
    <location>
        <position position="30"/>
    </location>
    <ligand>
        <name>NAD(+)</name>
        <dbReference type="ChEBI" id="CHEBI:57540"/>
    </ligand>
</feature>
<evidence type="ECO:0000256" key="8">
    <source>
        <dbReference type="PIRSR" id="PIRSR500134-1"/>
    </source>
</evidence>
<dbReference type="SUPFAM" id="SSF48179">
    <property type="entry name" value="6-phosphogluconate dehydrogenase C-terminal domain-like"/>
    <property type="match status" value="1"/>
</dbReference>
<feature type="binding site" evidence="9">
    <location>
        <position position="265"/>
    </location>
    <ligand>
        <name>substrate</name>
    </ligand>
</feature>
<dbReference type="InterPro" id="IPR036220">
    <property type="entry name" value="UDP-Glc/GDP-Man_DH_C_sf"/>
</dbReference>
<comment type="similarity">
    <text evidence="2 7">Belongs to the UDP-glucose/GDP-mannose dehydrogenase family.</text>
</comment>
<dbReference type="Proteomes" id="UP000315217">
    <property type="component" value="Unassembled WGS sequence"/>
</dbReference>
<dbReference type="AlphaFoldDB" id="A0A537LZS2"/>
<dbReference type="InterPro" id="IPR017476">
    <property type="entry name" value="UDP-Glc/GDP-Man"/>
</dbReference>